<dbReference type="InterPro" id="IPR045526">
    <property type="entry name" value="DUF6471"/>
</dbReference>
<dbReference type="RefSeq" id="WP_164801081.1">
    <property type="nucleotide sequence ID" value="NZ_JAALLZ010000006.1"/>
</dbReference>
<evidence type="ECO:0000259" key="1">
    <source>
        <dbReference type="Pfam" id="PF20075"/>
    </source>
</evidence>
<proteinExistence type="predicted"/>
<evidence type="ECO:0000313" key="2">
    <source>
        <dbReference type="EMBL" id="NGU31147.1"/>
    </source>
</evidence>
<feature type="domain" description="DUF6471" evidence="1">
    <location>
        <begin position="5"/>
        <end position="47"/>
    </location>
</feature>
<name>A0AAP7BWT5_CLOPF</name>
<comment type="caution">
    <text evidence="2">The sequence shown here is derived from an EMBL/GenBank/DDBJ whole genome shotgun (WGS) entry which is preliminary data.</text>
</comment>
<reference evidence="2 3" key="1">
    <citation type="submission" date="2020-02" db="EMBL/GenBank/DDBJ databases">
        <title>Genomic Insights into the Phylogeny and Genetic Plasticity of the Human and Animal Enteric Pathogen Clostridium perfringens.</title>
        <authorList>
            <person name="Feng Y."/>
            <person name="Hu Y."/>
        </authorList>
    </citation>
    <scope>NUCLEOTIDE SEQUENCE [LARGE SCALE GENOMIC DNA]</scope>
    <source>
        <strain evidence="2 3">CP-40</strain>
    </source>
</reference>
<protein>
    <submittedName>
        <fullName evidence="2">LLM class flavin-dependent oxidoreductase</fullName>
    </submittedName>
</protein>
<dbReference type="Pfam" id="PF20075">
    <property type="entry name" value="DUF6471"/>
    <property type="match status" value="1"/>
</dbReference>
<dbReference type="Proteomes" id="UP000481454">
    <property type="component" value="Unassembled WGS sequence"/>
</dbReference>
<dbReference type="AlphaFoldDB" id="A0AAP7BWT5"/>
<sequence length="68" mass="7861">MNDTKNEIKSYIVAKGWKMVDLVEALKEYGINTTPQALSNKLSRDTIRYSEVKIIAKIIGYNLVWRDN</sequence>
<gene>
    <name evidence="2" type="ORF">G6Z34_13735</name>
</gene>
<organism evidence="2 3">
    <name type="scientific">Clostridium perfringens</name>
    <dbReference type="NCBI Taxonomy" id="1502"/>
    <lineage>
        <taxon>Bacteria</taxon>
        <taxon>Bacillati</taxon>
        <taxon>Bacillota</taxon>
        <taxon>Clostridia</taxon>
        <taxon>Eubacteriales</taxon>
        <taxon>Clostridiaceae</taxon>
        <taxon>Clostridium</taxon>
    </lineage>
</organism>
<dbReference type="EMBL" id="JAALLZ010000006">
    <property type="protein sequence ID" value="NGU31147.1"/>
    <property type="molecule type" value="Genomic_DNA"/>
</dbReference>
<evidence type="ECO:0000313" key="3">
    <source>
        <dbReference type="Proteomes" id="UP000481454"/>
    </source>
</evidence>
<accession>A0AAP7BWT5</accession>